<gene>
    <name evidence="4" type="ordered locus">Spirs_1418</name>
</gene>
<feature type="modified residue" description="4-aspartylphosphate" evidence="2">
    <location>
        <position position="52"/>
    </location>
</feature>
<evidence type="ECO:0000313" key="5">
    <source>
        <dbReference type="Proteomes" id="UP000002318"/>
    </source>
</evidence>
<evidence type="ECO:0000313" key="4">
    <source>
        <dbReference type="EMBL" id="ADK80545.1"/>
    </source>
</evidence>
<keyword evidence="1 2" id="KW-0597">Phosphoprotein</keyword>
<dbReference type="SMART" id="SM00448">
    <property type="entry name" value="REC"/>
    <property type="match status" value="1"/>
</dbReference>
<dbReference type="SUPFAM" id="SSF52172">
    <property type="entry name" value="CheY-like"/>
    <property type="match status" value="1"/>
</dbReference>
<accession>E1R510</accession>
<dbReference type="HOGENOM" id="CLU_000445_69_8_12"/>
<dbReference type="PROSITE" id="PS50110">
    <property type="entry name" value="RESPONSE_REGULATORY"/>
    <property type="match status" value="1"/>
</dbReference>
<dbReference type="PANTHER" id="PTHR44591:SF3">
    <property type="entry name" value="RESPONSE REGULATORY DOMAIN-CONTAINING PROTEIN"/>
    <property type="match status" value="1"/>
</dbReference>
<dbReference type="AlphaFoldDB" id="E1R510"/>
<dbReference type="PANTHER" id="PTHR44591">
    <property type="entry name" value="STRESS RESPONSE REGULATOR PROTEIN 1"/>
    <property type="match status" value="1"/>
</dbReference>
<dbReference type="Gene3D" id="3.40.50.2300">
    <property type="match status" value="1"/>
</dbReference>
<dbReference type="InterPro" id="IPR011006">
    <property type="entry name" value="CheY-like_superfamily"/>
</dbReference>
<organism evidence="4 5">
    <name type="scientific">Sediminispirochaeta smaragdinae (strain DSM 11293 / JCM 15392 / SEBR 4228)</name>
    <name type="common">Spirochaeta smaragdinae</name>
    <dbReference type="NCBI Taxonomy" id="573413"/>
    <lineage>
        <taxon>Bacteria</taxon>
        <taxon>Pseudomonadati</taxon>
        <taxon>Spirochaetota</taxon>
        <taxon>Spirochaetia</taxon>
        <taxon>Spirochaetales</taxon>
        <taxon>Spirochaetaceae</taxon>
        <taxon>Sediminispirochaeta</taxon>
    </lineage>
</organism>
<dbReference type="GO" id="GO:0000160">
    <property type="term" value="P:phosphorelay signal transduction system"/>
    <property type="evidence" value="ECO:0007669"/>
    <property type="project" value="InterPro"/>
</dbReference>
<dbReference type="InterPro" id="IPR050595">
    <property type="entry name" value="Bact_response_regulator"/>
</dbReference>
<feature type="domain" description="Response regulatory" evidence="3">
    <location>
        <begin position="3"/>
        <end position="120"/>
    </location>
</feature>
<evidence type="ECO:0000259" key="3">
    <source>
        <dbReference type="PROSITE" id="PS50110"/>
    </source>
</evidence>
<dbReference type="EMBL" id="CP002116">
    <property type="protein sequence ID" value="ADK80545.1"/>
    <property type="molecule type" value="Genomic_DNA"/>
</dbReference>
<dbReference type="eggNOG" id="COG0745">
    <property type="taxonomic scope" value="Bacteria"/>
</dbReference>
<dbReference type="Pfam" id="PF00072">
    <property type="entry name" value="Response_reg"/>
    <property type="match status" value="1"/>
</dbReference>
<dbReference type="CDD" id="cd00156">
    <property type="entry name" value="REC"/>
    <property type="match status" value="1"/>
</dbReference>
<sequence length="122" mass="13948">MAQILIADDEIYVRDLIKRSLAHGPHSFFEASDGNETIRILEEYPVDLLIIDMVMPHKGGLETLMDLRLKNENLKVIAITGKISTDRDSMKGLARQFHIDAVFEKPFDIFEFTQSVESLLEK</sequence>
<keyword evidence="5" id="KW-1185">Reference proteome</keyword>
<dbReference type="InterPro" id="IPR001789">
    <property type="entry name" value="Sig_transdc_resp-reg_receiver"/>
</dbReference>
<dbReference type="Proteomes" id="UP000002318">
    <property type="component" value="Chromosome"/>
</dbReference>
<proteinExistence type="predicted"/>
<dbReference type="STRING" id="573413.Spirs_1418"/>
<dbReference type="RefSeq" id="WP_013254009.1">
    <property type="nucleotide sequence ID" value="NC_014364.1"/>
</dbReference>
<evidence type="ECO:0000256" key="1">
    <source>
        <dbReference type="ARBA" id="ARBA00022553"/>
    </source>
</evidence>
<reference evidence="4 5" key="1">
    <citation type="journal article" date="2010" name="Stand. Genomic Sci.">
        <title>Complete genome sequence of Spirochaeta smaragdinae type strain (SEBR 4228).</title>
        <authorList>
            <person name="Mavromatis K."/>
            <person name="Yasawong M."/>
            <person name="Chertkov O."/>
            <person name="Lapidus A."/>
            <person name="Lucas S."/>
            <person name="Nolan M."/>
            <person name="Del Rio T.G."/>
            <person name="Tice H."/>
            <person name="Cheng J.F."/>
            <person name="Pitluck S."/>
            <person name="Liolios K."/>
            <person name="Ivanova N."/>
            <person name="Tapia R."/>
            <person name="Han C."/>
            <person name="Bruce D."/>
            <person name="Goodwin L."/>
            <person name="Pati A."/>
            <person name="Chen A."/>
            <person name="Palaniappan K."/>
            <person name="Land M."/>
            <person name="Hauser L."/>
            <person name="Chang Y.J."/>
            <person name="Jeffries C.D."/>
            <person name="Detter J.C."/>
            <person name="Rohde M."/>
            <person name="Brambilla E."/>
            <person name="Spring S."/>
            <person name="Goker M."/>
            <person name="Sikorski J."/>
            <person name="Woyke T."/>
            <person name="Bristow J."/>
            <person name="Eisen J.A."/>
            <person name="Markowitz V."/>
            <person name="Hugenholtz P."/>
            <person name="Klenk H.P."/>
            <person name="Kyrpides N.C."/>
        </authorList>
    </citation>
    <scope>NUCLEOTIDE SEQUENCE [LARGE SCALE GENOMIC DNA]</scope>
    <source>
        <strain evidence="5">DSM 11293 / JCM 15392 / SEBR 4228</strain>
    </source>
</reference>
<dbReference type="KEGG" id="ssm:Spirs_1418"/>
<evidence type="ECO:0000256" key="2">
    <source>
        <dbReference type="PROSITE-ProRule" id="PRU00169"/>
    </source>
</evidence>
<name>E1R510_SEDSS</name>
<protein>
    <submittedName>
        <fullName evidence="4">Response regulator receiver protein</fullName>
    </submittedName>
</protein>
<dbReference type="OrthoDB" id="9794815at2"/>